<dbReference type="InterPro" id="IPR037465">
    <property type="entry name" value="YlxR"/>
</dbReference>
<dbReference type="Pfam" id="PF04296">
    <property type="entry name" value="YlxR"/>
    <property type="match status" value="1"/>
</dbReference>
<comment type="caution">
    <text evidence="2">The sequence shown here is derived from an EMBL/GenBank/DDBJ whole genome shotgun (WGS) entry which is preliminary data.</text>
</comment>
<evidence type="ECO:0000313" key="3">
    <source>
        <dbReference type="Proteomes" id="UP000463470"/>
    </source>
</evidence>
<dbReference type="InterPro" id="IPR007393">
    <property type="entry name" value="YlxR_dom"/>
</dbReference>
<gene>
    <name evidence="2" type="ORF">GTO91_15555</name>
</gene>
<dbReference type="OrthoDB" id="9813251at2"/>
<dbReference type="SUPFAM" id="SSF64376">
    <property type="entry name" value="YlxR-like"/>
    <property type="match status" value="1"/>
</dbReference>
<accession>A0A845L3C7</accession>
<dbReference type="PANTHER" id="PTHR34215:SF1">
    <property type="entry name" value="YLXR DOMAIN-CONTAINING PROTEIN"/>
    <property type="match status" value="1"/>
</dbReference>
<dbReference type="NCBIfam" id="NF047356">
    <property type="entry name" value="RNA_bind_RnpM"/>
    <property type="match status" value="1"/>
</dbReference>
<dbReference type="InterPro" id="IPR035931">
    <property type="entry name" value="YlxR-like_sf"/>
</dbReference>
<keyword evidence="3" id="KW-1185">Reference proteome</keyword>
<dbReference type="CDD" id="cd00279">
    <property type="entry name" value="YlxR"/>
    <property type="match status" value="1"/>
</dbReference>
<dbReference type="Gene3D" id="3.30.1230.10">
    <property type="entry name" value="YlxR-like"/>
    <property type="match status" value="1"/>
</dbReference>
<dbReference type="AlphaFoldDB" id="A0A845L3C7"/>
<evidence type="ECO:0000313" key="2">
    <source>
        <dbReference type="EMBL" id="MZP31122.1"/>
    </source>
</evidence>
<feature type="domain" description="YlxR" evidence="1">
    <location>
        <begin position="10"/>
        <end position="83"/>
    </location>
</feature>
<evidence type="ECO:0000259" key="1">
    <source>
        <dbReference type="Pfam" id="PF04296"/>
    </source>
</evidence>
<reference evidence="2 3" key="1">
    <citation type="submission" date="2020-01" db="EMBL/GenBank/DDBJ databases">
        <title>Whole-genome sequence of Heliobacterium undosum DSM 13378.</title>
        <authorList>
            <person name="Kyndt J.A."/>
            <person name="Meyer T.E."/>
        </authorList>
    </citation>
    <scope>NUCLEOTIDE SEQUENCE [LARGE SCALE GENOMIC DNA]</scope>
    <source>
        <strain evidence="2 3">DSM 13378</strain>
    </source>
</reference>
<protein>
    <submittedName>
        <fullName evidence="2">DUF448 domain-containing protein</fullName>
    </submittedName>
</protein>
<dbReference type="Proteomes" id="UP000463470">
    <property type="component" value="Unassembled WGS sequence"/>
</dbReference>
<name>A0A845L3C7_9FIRM</name>
<sequence length="89" mass="9871">MNRVRKIPQRMCVGCGEMRDKKALIRVVRTPEGAILLDPTGKKSGRGAYVCSNTECLTKAIKAKRMEKALRQPISPEVVETLKAQMGEV</sequence>
<dbReference type="EMBL" id="WXEY01000026">
    <property type="protein sequence ID" value="MZP31122.1"/>
    <property type="molecule type" value="Genomic_DNA"/>
</dbReference>
<proteinExistence type="predicted"/>
<organism evidence="2 3">
    <name type="scientific">Heliomicrobium undosum</name>
    <dbReference type="NCBI Taxonomy" id="121734"/>
    <lineage>
        <taxon>Bacteria</taxon>
        <taxon>Bacillati</taxon>
        <taxon>Bacillota</taxon>
        <taxon>Clostridia</taxon>
        <taxon>Eubacteriales</taxon>
        <taxon>Heliobacteriaceae</taxon>
        <taxon>Heliomicrobium</taxon>
    </lineage>
</organism>
<dbReference type="RefSeq" id="WP_161259643.1">
    <property type="nucleotide sequence ID" value="NZ_WXEY01000026.1"/>
</dbReference>
<dbReference type="PANTHER" id="PTHR34215">
    <property type="entry name" value="BLL0784 PROTEIN"/>
    <property type="match status" value="1"/>
</dbReference>